<dbReference type="SUPFAM" id="SSF54695">
    <property type="entry name" value="POZ domain"/>
    <property type="match status" value="1"/>
</dbReference>
<reference evidence="3 4" key="1">
    <citation type="submission" date="2016-04" db="EMBL/GenBank/DDBJ databases">
        <title>A degradative enzymes factory behind the ericoid mycorrhizal symbiosis.</title>
        <authorList>
            <consortium name="DOE Joint Genome Institute"/>
            <person name="Martino E."/>
            <person name="Morin E."/>
            <person name="Grelet G."/>
            <person name="Kuo A."/>
            <person name="Kohler A."/>
            <person name="Daghino S."/>
            <person name="Barry K."/>
            <person name="Choi C."/>
            <person name="Cichocki N."/>
            <person name="Clum A."/>
            <person name="Copeland A."/>
            <person name="Hainaut M."/>
            <person name="Haridas S."/>
            <person name="Labutti K."/>
            <person name="Lindquist E."/>
            <person name="Lipzen A."/>
            <person name="Khouja H.-R."/>
            <person name="Murat C."/>
            <person name="Ohm R."/>
            <person name="Olson A."/>
            <person name="Spatafora J."/>
            <person name="Veneault-Fourrey C."/>
            <person name="Henrissat B."/>
            <person name="Grigoriev I."/>
            <person name="Martin F."/>
            <person name="Perotto S."/>
        </authorList>
    </citation>
    <scope>NUCLEOTIDE SEQUENCE [LARGE SCALE GENOMIC DNA]</scope>
    <source>
        <strain evidence="3 4">F</strain>
    </source>
</reference>
<dbReference type="STRING" id="1149755.A0A2J6RG17"/>
<dbReference type="Gene3D" id="3.30.710.10">
    <property type="entry name" value="Potassium Channel Kv1.1, Chain A"/>
    <property type="match status" value="1"/>
</dbReference>
<evidence type="ECO:0000259" key="2">
    <source>
        <dbReference type="PROSITE" id="PS50097"/>
    </source>
</evidence>
<dbReference type="PANTHER" id="PTHR47843">
    <property type="entry name" value="BTB DOMAIN-CONTAINING PROTEIN-RELATED"/>
    <property type="match status" value="1"/>
</dbReference>
<gene>
    <name evidence="3" type="ORF">L207DRAFT_636159</name>
</gene>
<feature type="region of interest" description="Disordered" evidence="1">
    <location>
        <begin position="339"/>
        <end position="360"/>
    </location>
</feature>
<dbReference type="PANTHER" id="PTHR47843:SF5">
    <property type="entry name" value="BTB_POZ DOMAIN PROTEIN"/>
    <property type="match status" value="1"/>
</dbReference>
<evidence type="ECO:0000313" key="4">
    <source>
        <dbReference type="Proteomes" id="UP000235786"/>
    </source>
</evidence>
<sequence length="763" mass="82955">MASAEPLNDSVPNALPMLDHPTLPSPKQAQSVPDSHRRHSLPLHFLPPGLWSANTSSASLVESEEAARGEHILDEATVAHRISALRQLNGATRSRHRYAKSTGARSSTFNQPVIVRTYSGAARPRSQQRDVITVKKEKGLSAMANGKMELKLPPVEAFSFKGIMDEIRHGVAEDLERIAEICARSKYSLSNQYEVHMPPHGRGEPILQQVGLGVSSHADGAGPTLQAIGSDDEQTRHTGRGSRGGRRTKSVAYGTLETIMSSSRSSDEDKSKKKPAAVLAEEVRGRAARKELQASIENNGNGTAEDGTTEQLPPKHARSRSATLASMLIDNAQGLKNDGFSNSIPSTSLISEPARPQTSTAMDLETMPIFEDTQRERSPTLYSFMSPRLGLLRHESMSSTLRPEPEPRPSIFGSLGSWLPWTRFSPGESSFQGRTRSASHAEGSLRELLKSTDFDRKGKARLFGYKFYPNLRLLISQEIAINQAITTMASQVNTGVQNPAQSIASVTAELLKSGRYSDLIIRCHGKVFKVHCNIVAVQSKPLAAAIDGALKEAKTGVIDLEDGDPKIIEKFIDFLYTRQYDDGSGAVESLPRTGSPRKKHKGNTVANTSQATLGSNEALHINTALYIAGEKYDVAELKKLAKEKYESAVSAAWNCASFTSSLKLLYTETPETDRLLKDIAMEAAASHVKELVKNPEFVDLCQGNGGIGVDVLKACFLPSNSIGVGIVDSHEGSYTPDCPECGEVGYRSWQGPGYHCKHCVIQY</sequence>
<dbReference type="Proteomes" id="UP000235786">
    <property type="component" value="Unassembled WGS sequence"/>
</dbReference>
<dbReference type="PROSITE" id="PS50097">
    <property type="entry name" value="BTB"/>
    <property type="match status" value="1"/>
</dbReference>
<dbReference type="EMBL" id="KZ613949">
    <property type="protein sequence ID" value="PMD37467.1"/>
    <property type="molecule type" value="Genomic_DNA"/>
</dbReference>
<feature type="compositionally biased region" description="Basic residues" evidence="1">
    <location>
        <begin position="237"/>
        <end position="249"/>
    </location>
</feature>
<feature type="compositionally biased region" description="Basic and acidic residues" evidence="1">
    <location>
        <begin position="281"/>
        <end position="292"/>
    </location>
</feature>
<organism evidence="3 4">
    <name type="scientific">Hyaloscypha variabilis (strain UAMH 11265 / GT02V1 / F)</name>
    <name type="common">Meliniomyces variabilis</name>
    <dbReference type="NCBI Taxonomy" id="1149755"/>
    <lineage>
        <taxon>Eukaryota</taxon>
        <taxon>Fungi</taxon>
        <taxon>Dikarya</taxon>
        <taxon>Ascomycota</taxon>
        <taxon>Pezizomycotina</taxon>
        <taxon>Leotiomycetes</taxon>
        <taxon>Helotiales</taxon>
        <taxon>Hyaloscyphaceae</taxon>
        <taxon>Hyaloscypha</taxon>
        <taxon>Hyaloscypha variabilis</taxon>
    </lineage>
</organism>
<dbReference type="Pfam" id="PF00651">
    <property type="entry name" value="BTB"/>
    <property type="match status" value="1"/>
</dbReference>
<evidence type="ECO:0000313" key="3">
    <source>
        <dbReference type="EMBL" id="PMD37467.1"/>
    </source>
</evidence>
<dbReference type="OrthoDB" id="5339332at2759"/>
<dbReference type="AlphaFoldDB" id="A0A2J6RG17"/>
<keyword evidence="4" id="KW-1185">Reference proteome</keyword>
<feature type="region of interest" description="Disordered" evidence="1">
    <location>
        <begin position="214"/>
        <end position="319"/>
    </location>
</feature>
<evidence type="ECO:0000256" key="1">
    <source>
        <dbReference type="SAM" id="MobiDB-lite"/>
    </source>
</evidence>
<name>A0A2J6RG17_HYAVF</name>
<dbReference type="CDD" id="cd18186">
    <property type="entry name" value="BTB_POZ_ZBTB_KLHL-like"/>
    <property type="match status" value="1"/>
</dbReference>
<accession>A0A2J6RG17</accession>
<dbReference type="InterPro" id="IPR000210">
    <property type="entry name" value="BTB/POZ_dom"/>
</dbReference>
<dbReference type="InterPro" id="IPR011333">
    <property type="entry name" value="SKP1/BTB/POZ_sf"/>
</dbReference>
<proteinExistence type="predicted"/>
<protein>
    <recommendedName>
        <fullName evidence="2">BTB domain-containing protein</fullName>
    </recommendedName>
</protein>
<feature type="region of interest" description="Disordered" evidence="1">
    <location>
        <begin position="1"/>
        <end position="38"/>
    </location>
</feature>
<feature type="domain" description="BTB" evidence="2">
    <location>
        <begin position="517"/>
        <end position="584"/>
    </location>
</feature>
<feature type="region of interest" description="Disordered" evidence="1">
    <location>
        <begin position="586"/>
        <end position="606"/>
    </location>
</feature>